<dbReference type="AlphaFoldDB" id="A0A4R3Z825"/>
<keyword evidence="2" id="KW-1003">Cell membrane</keyword>
<dbReference type="Pfam" id="PF02690">
    <property type="entry name" value="Na_Pi_cotrans"/>
    <property type="match status" value="2"/>
</dbReference>
<evidence type="ECO:0000313" key="8">
    <source>
        <dbReference type="Proteomes" id="UP000295515"/>
    </source>
</evidence>
<accession>A0A4R3Z825</accession>
<sequence>MNISGALGILGGLALFLYGMELMSEGLQESAGNKLEYVIKKLTDHKIKAVFVGMLMTCLIQSSSALTVMLIGFLNAKIIDLKRAIWVVMGANIGTTITGQMIALNIGMIAPILAIIGVIMIVFLSSRFFVHLGKIIGGIGILFMGLEFMAVSLSPLQNSATFLNFMTSLSQPYLAILAGAIFTAIIQSSSAALGILQTLAKQGLLHFEIGAYMIFGLNIGTCITAVLASLLGCQNAKKLTLFHILFNIAGTVIFVAICQMTPFLSLIASLTPHAYMNQLANLHTLFNVITVLIVLCVDQYFIDFIDKIFSKK</sequence>
<feature type="transmembrane region" description="Helical" evidence="6">
    <location>
        <begin position="102"/>
        <end position="123"/>
    </location>
</feature>
<dbReference type="InterPro" id="IPR004633">
    <property type="entry name" value="NaPi_cotrn-rel/YqeW-like"/>
</dbReference>
<evidence type="ECO:0000256" key="6">
    <source>
        <dbReference type="SAM" id="Phobius"/>
    </source>
</evidence>
<keyword evidence="8" id="KW-1185">Reference proteome</keyword>
<protein>
    <submittedName>
        <fullName evidence="7">Phosphate:Na+ symporter</fullName>
    </submittedName>
</protein>
<comment type="caution">
    <text evidence="7">The sequence shown here is derived from an EMBL/GenBank/DDBJ whole genome shotgun (WGS) entry which is preliminary data.</text>
</comment>
<keyword evidence="5 6" id="KW-0472">Membrane</keyword>
<evidence type="ECO:0000256" key="2">
    <source>
        <dbReference type="ARBA" id="ARBA00022475"/>
    </source>
</evidence>
<organism evidence="7 8">
    <name type="scientific">Longibaculum muris</name>
    <dbReference type="NCBI Taxonomy" id="1796628"/>
    <lineage>
        <taxon>Bacteria</taxon>
        <taxon>Bacillati</taxon>
        <taxon>Bacillota</taxon>
        <taxon>Erysipelotrichia</taxon>
        <taxon>Erysipelotrichales</taxon>
        <taxon>Coprobacillaceae</taxon>
        <taxon>Longibaculum</taxon>
    </lineage>
</organism>
<dbReference type="EMBL" id="SMCQ01000001">
    <property type="protein sequence ID" value="TCW02763.1"/>
    <property type="molecule type" value="Genomic_DNA"/>
</dbReference>
<evidence type="ECO:0000256" key="3">
    <source>
        <dbReference type="ARBA" id="ARBA00022692"/>
    </source>
</evidence>
<dbReference type="GO" id="GO:0044341">
    <property type="term" value="P:sodium-dependent phosphate transport"/>
    <property type="evidence" value="ECO:0007669"/>
    <property type="project" value="InterPro"/>
</dbReference>
<dbReference type="GeneID" id="98913893"/>
<evidence type="ECO:0000256" key="1">
    <source>
        <dbReference type="ARBA" id="ARBA00004651"/>
    </source>
</evidence>
<evidence type="ECO:0000313" key="7">
    <source>
        <dbReference type="EMBL" id="TCW02763.1"/>
    </source>
</evidence>
<dbReference type="GO" id="GO:0005886">
    <property type="term" value="C:plasma membrane"/>
    <property type="evidence" value="ECO:0007669"/>
    <property type="project" value="UniProtKB-SubCell"/>
</dbReference>
<keyword evidence="3 6" id="KW-0812">Transmembrane</keyword>
<feature type="transmembrane region" description="Helical" evidence="6">
    <location>
        <begin position="209"/>
        <end position="232"/>
    </location>
</feature>
<feature type="transmembrane region" description="Helical" evidence="6">
    <location>
        <begin position="135"/>
        <end position="153"/>
    </location>
</feature>
<dbReference type="NCBIfam" id="TIGR00704">
    <property type="entry name" value="NaPi_cotrn_rel"/>
    <property type="match status" value="1"/>
</dbReference>
<gene>
    <name evidence="7" type="ORF">EDD60_10163</name>
</gene>
<evidence type="ECO:0000256" key="4">
    <source>
        <dbReference type="ARBA" id="ARBA00022989"/>
    </source>
</evidence>
<dbReference type="PANTHER" id="PTHR10010">
    <property type="entry name" value="SOLUTE CARRIER FAMILY 34 SODIUM PHOSPHATE , MEMBER 2-RELATED"/>
    <property type="match status" value="1"/>
</dbReference>
<reference evidence="7 8" key="1">
    <citation type="submission" date="2019-03" db="EMBL/GenBank/DDBJ databases">
        <title>Genomic Encyclopedia of Type Strains, Phase IV (KMG-IV): sequencing the most valuable type-strain genomes for metagenomic binning, comparative biology and taxonomic classification.</title>
        <authorList>
            <person name="Goeker M."/>
        </authorList>
    </citation>
    <scope>NUCLEOTIDE SEQUENCE [LARGE SCALE GENOMIC DNA]</scope>
    <source>
        <strain evidence="7 8">DSM 29487</strain>
    </source>
</reference>
<proteinExistence type="predicted"/>
<dbReference type="GO" id="GO:0005436">
    <property type="term" value="F:sodium:phosphate symporter activity"/>
    <property type="evidence" value="ECO:0007669"/>
    <property type="project" value="InterPro"/>
</dbReference>
<dbReference type="PANTHER" id="PTHR10010:SF46">
    <property type="entry name" value="SODIUM-DEPENDENT PHOSPHATE TRANSPORT PROTEIN 2B"/>
    <property type="match status" value="1"/>
</dbReference>
<dbReference type="InterPro" id="IPR003841">
    <property type="entry name" value="Na/Pi_transpt"/>
</dbReference>
<feature type="transmembrane region" description="Helical" evidence="6">
    <location>
        <begin position="50"/>
        <end position="74"/>
    </location>
</feature>
<feature type="transmembrane region" description="Helical" evidence="6">
    <location>
        <begin position="282"/>
        <end position="302"/>
    </location>
</feature>
<name>A0A4R3Z825_9FIRM</name>
<comment type="subcellular location">
    <subcellularLocation>
        <location evidence="1">Cell membrane</location>
        <topology evidence="1">Multi-pass membrane protein</topology>
    </subcellularLocation>
</comment>
<dbReference type="Proteomes" id="UP000295515">
    <property type="component" value="Unassembled WGS sequence"/>
</dbReference>
<feature type="transmembrane region" description="Helical" evidence="6">
    <location>
        <begin position="173"/>
        <end position="197"/>
    </location>
</feature>
<feature type="transmembrane region" description="Helical" evidence="6">
    <location>
        <begin position="244"/>
        <end position="270"/>
    </location>
</feature>
<dbReference type="NCBIfam" id="NF037997">
    <property type="entry name" value="Na_Pi_symport"/>
    <property type="match status" value="1"/>
</dbReference>
<evidence type="ECO:0000256" key="5">
    <source>
        <dbReference type="ARBA" id="ARBA00023136"/>
    </source>
</evidence>
<keyword evidence="4 6" id="KW-1133">Transmembrane helix</keyword>
<dbReference type="RefSeq" id="WP_066448537.1">
    <property type="nucleotide sequence ID" value="NZ_JANKBF010000001.1"/>
</dbReference>